<name>A0ABN6DQF1_ERWRD</name>
<organism evidence="2 3">
    <name type="scientific">Erwinia rhapontici</name>
    <name type="common">Pectobacterium rhapontici</name>
    <dbReference type="NCBI Taxonomy" id="55212"/>
    <lineage>
        <taxon>Bacteria</taxon>
        <taxon>Pseudomonadati</taxon>
        <taxon>Pseudomonadota</taxon>
        <taxon>Gammaproteobacteria</taxon>
        <taxon>Enterobacterales</taxon>
        <taxon>Erwiniaceae</taxon>
        <taxon>Erwinia</taxon>
    </lineage>
</organism>
<dbReference type="InterPro" id="IPR040509">
    <property type="entry name" value="CdiI_C"/>
</dbReference>
<reference evidence="2 3" key="1">
    <citation type="submission" date="2021-01" db="EMBL/GenBank/DDBJ databases">
        <title>Complete genome sequence of Erwinia rhapontici MAFF 311153.</title>
        <authorList>
            <person name="Morohoshi T."/>
            <person name="Someya N."/>
        </authorList>
    </citation>
    <scope>NUCLEOTIDE SEQUENCE [LARGE SCALE GENOMIC DNA]</scope>
    <source>
        <strain evidence="2 3">MAFF 311153</strain>
    </source>
</reference>
<accession>A0ABN6DQF1</accession>
<dbReference type="Pfam" id="PF18228">
    <property type="entry name" value="CdiI_N"/>
    <property type="match status" value="1"/>
</dbReference>
<dbReference type="Gene3D" id="3.30.2450.20">
    <property type="match status" value="1"/>
</dbReference>
<proteinExistence type="predicted"/>
<dbReference type="CDD" id="cd20699">
    <property type="entry name" value="CdiI_ECL-like"/>
    <property type="match status" value="1"/>
</dbReference>
<dbReference type="RefSeq" id="WP_133842692.1">
    <property type="nucleotide sequence ID" value="NZ_AP024329.1"/>
</dbReference>
<keyword evidence="3" id="KW-1185">Reference proteome</keyword>
<feature type="domain" description="CdiI C-terminal" evidence="1">
    <location>
        <begin position="35"/>
        <end position="139"/>
    </location>
</feature>
<evidence type="ECO:0000259" key="1">
    <source>
        <dbReference type="Pfam" id="PF18228"/>
    </source>
</evidence>
<dbReference type="GeneID" id="99868562"/>
<evidence type="ECO:0000313" key="2">
    <source>
        <dbReference type="EMBL" id="BCQ36911.1"/>
    </source>
</evidence>
<evidence type="ECO:0000313" key="3">
    <source>
        <dbReference type="Proteomes" id="UP000677515"/>
    </source>
</evidence>
<sequence length="145" mass="16895">MFGIFPEEMPTTIEGESVLPASIVIDGFKESMNIPLTYWNLEDYKKSWLKSLKEGLENKNHAALAVSMYEPKLMNFVFAWVVYFEDDAAHIQNNIIFLDECNNFTPDKINEFIEKRTTHDEDGMKISEWSTDIKSILDFYNSLNH</sequence>
<gene>
    <name evidence="2" type="ORF">ERHA53_42540</name>
</gene>
<dbReference type="InterPro" id="IPR053755">
    <property type="entry name" value="CDI_immunity_sf"/>
</dbReference>
<dbReference type="EMBL" id="AP024329">
    <property type="protein sequence ID" value="BCQ36911.1"/>
    <property type="molecule type" value="Genomic_DNA"/>
</dbReference>
<dbReference type="Proteomes" id="UP000677515">
    <property type="component" value="Chromosome"/>
</dbReference>
<protein>
    <recommendedName>
        <fullName evidence="1">CdiI C-terminal domain-containing protein</fullName>
    </recommendedName>
</protein>